<evidence type="ECO:0000256" key="7">
    <source>
        <dbReference type="SAM" id="Coils"/>
    </source>
</evidence>
<keyword evidence="7" id="KW-0175">Coiled coil</keyword>
<dbReference type="AlphaFoldDB" id="A0A1G4KK38"/>
<feature type="coiled-coil region" evidence="7">
    <location>
        <begin position="85"/>
        <end position="119"/>
    </location>
</feature>
<dbReference type="EMBL" id="LT598453">
    <property type="protein sequence ID" value="SCV04811.1"/>
    <property type="molecule type" value="Genomic_DNA"/>
</dbReference>
<dbReference type="Pfam" id="PF04108">
    <property type="entry name" value="ATG17_like"/>
    <property type="match status" value="1"/>
</dbReference>
<feature type="domain" description="Autophagy protein ATG17-like" evidence="8">
    <location>
        <begin position="17"/>
        <end position="388"/>
    </location>
</feature>
<comment type="subcellular location">
    <subcellularLocation>
        <location evidence="6">Cytoplasm</location>
    </subcellularLocation>
    <subcellularLocation>
        <location evidence="6">Preautophagosomal structure membrane</location>
        <topology evidence="6">Peripheral membrane protein</topology>
    </subcellularLocation>
</comment>
<dbReference type="GO" id="GO:0000422">
    <property type="term" value="P:autophagy of mitochondrion"/>
    <property type="evidence" value="ECO:0007669"/>
    <property type="project" value="TreeGrafter"/>
</dbReference>
<evidence type="ECO:0000256" key="2">
    <source>
        <dbReference type="ARBA" id="ARBA00013806"/>
    </source>
</evidence>
<evidence type="ECO:0000256" key="6">
    <source>
        <dbReference type="RuleBase" id="RU368080"/>
    </source>
</evidence>
<dbReference type="GO" id="GO:0034045">
    <property type="term" value="C:phagophore assembly site membrane"/>
    <property type="evidence" value="ECO:0007669"/>
    <property type="project" value="UniProtKB-SubCell"/>
</dbReference>
<keyword evidence="5" id="KW-0472">Membrane</keyword>
<comment type="function">
    <text evidence="6">Autophagy-specific protein that functions in response to autophagy-inducing signals as a scaffold to recruit other ATG proteins to organize preautophagosomal structure (PAS) formation. Modulates the timing and magnitude of the autophagy response, such as the size of the sequestering vesicles. Plays particularly a role in pexophagy and nucleophagy.</text>
</comment>
<evidence type="ECO:0000256" key="1">
    <source>
        <dbReference type="ARBA" id="ARBA00006259"/>
    </source>
</evidence>
<dbReference type="OrthoDB" id="1937984at2759"/>
<keyword evidence="10" id="KW-1185">Reference proteome</keyword>
<evidence type="ECO:0000259" key="8">
    <source>
        <dbReference type="Pfam" id="PF04108"/>
    </source>
</evidence>
<evidence type="ECO:0000256" key="5">
    <source>
        <dbReference type="ARBA" id="ARBA00023136"/>
    </source>
</evidence>
<dbReference type="GO" id="GO:0034727">
    <property type="term" value="P:piecemeal microautophagy of the nucleus"/>
    <property type="evidence" value="ECO:0007669"/>
    <property type="project" value="TreeGrafter"/>
</dbReference>
<reference evidence="10" key="1">
    <citation type="submission" date="2016-03" db="EMBL/GenBank/DDBJ databases">
        <authorList>
            <person name="Devillers Hugo."/>
        </authorList>
    </citation>
    <scope>NUCLEOTIDE SEQUENCE [LARGE SCALE GENOMIC DNA]</scope>
</reference>
<comment type="similarity">
    <text evidence="1 6">Belongs to the ATG17 family.</text>
</comment>
<accession>A0A1G4KK38</accession>
<dbReference type="PANTHER" id="PTHR28005:SF1">
    <property type="entry name" value="AUTOPHAGY-RELATED PROTEIN 17"/>
    <property type="match status" value="1"/>
</dbReference>
<dbReference type="GO" id="GO:0060090">
    <property type="term" value="F:molecular adaptor activity"/>
    <property type="evidence" value="ECO:0007669"/>
    <property type="project" value="TreeGrafter"/>
</dbReference>
<dbReference type="InterPro" id="IPR007240">
    <property type="entry name" value="Atg17"/>
</dbReference>
<evidence type="ECO:0000313" key="10">
    <source>
        <dbReference type="Proteomes" id="UP000189911"/>
    </source>
</evidence>
<evidence type="ECO:0000256" key="4">
    <source>
        <dbReference type="ARBA" id="ARBA00023006"/>
    </source>
</evidence>
<gene>
    <name evidence="9" type="ORF">LANO_0G12596G</name>
</gene>
<name>A0A1G4KK38_9SACH</name>
<keyword evidence="3 6" id="KW-0963">Cytoplasm</keyword>
<dbReference type="GO" id="GO:1990316">
    <property type="term" value="C:Atg1/ULK1 kinase complex"/>
    <property type="evidence" value="ECO:0007669"/>
    <property type="project" value="TreeGrafter"/>
</dbReference>
<sequence>MSDTNIERVVEKSRRFLTQAQSICHESNNRLLLLKVRIQEWQKYRSKLQFVLECISEQTDFLTTILLKRGIGESLIEKEWRSVVLVDLVNEMEHWQKEIQKTVERLDNIKNVLEQQRDTHLGDFISRDTPHALGEKLTEVPVIKKQVENITKQYQHMLSKVQSQVVGTRLTRVNQEFDRKFSDQCEENVKLDEQSTAEADQLEQELADFLKSFTDHFDKCGILLSRSLAPVDSKSLYEIVERDDKDLPAIDSALKEAASDVARFTDDGNALLDKKEGEKADMEAAVMKMMNELRKHEEYILVFEGISKLIRKFKISCMNSIRQTRELLDFYANFEKSYYNLLSEVERRREVAAKMSQVIKSCEDQLAQLNSADIRERQMFLLENGDFLPETIWPHEIGNLSPLYSLDSSVRKI</sequence>
<keyword evidence="4 6" id="KW-0072">Autophagy</keyword>
<dbReference type="PANTHER" id="PTHR28005">
    <property type="entry name" value="AUTOPHAGY-RELATED PROTEIN 17"/>
    <property type="match status" value="1"/>
</dbReference>
<evidence type="ECO:0000313" key="9">
    <source>
        <dbReference type="EMBL" id="SCV04811.1"/>
    </source>
</evidence>
<dbReference type="GO" id="GO:0000045">
    <property type="term" value="P:autophagosome assembly"/>
    <property type="evidence" value="ECO:0007669"/>
    <property type="project" value="TreeGrafter"/>
</dbReference>
<organism evidence="9 10">
    <name type="scientific">Lachancea nothofagi CBS 11611</name>
    <dbReference type="NCBI Taxonomy" id="1266666"/>
    <lineage>
        <taxon>Eukaryota</taxon>
        <taxon>Fungi</taxon>
        <taxon>Dikarya</taxon>
        <taxon>Ascomycota</taxon>
        <taxon>Saccharomycotina</taxon>
        <taxon>Saccharomycetes</taxon>
        <taxon>Saccharomycetales</taxon>
        <taxon>Saccharomycetaceae</taxon>
        <taxon>Lachancea</taxon>
    </lineage>
</organism>
<dbReference type="InterPro" id="IPR045326">
    <property type="entry name" value="ATG17-like_dom"/>
</dbReference>
<evidence type="ECO:0000256" key="3">
    <source>
        <dbReference type="ARBA" id="ARBA00022490"/>
    </source>
</evidence>
<proteinExistence type="inferred from homology"/>
<dbReference type="GO" id="GO:0030295">
    <property type="term" value="F:protein kinase activator activity"/>
    <property type="evidence" value="ECO:0007669"/>
    <property type="project" value="TreeGrafter"/>
</dbReference>
<protein>
    <recommendedName>
        <fullName evidence="2 6">Autophagy-related protein 17</fullName>
    </recommendedName>
</protein>
<dbReference type="Proteomes" id="UP000189911">
    <property type="component" value="Chromosome G"/>
</dbReference>